<dbReference type="STRING" id="463301.SAMN04487955_11167"/>
<evidence type="ECO:0000256" key="1">
    <source>
        <dbReference type="SAM" id="MobiDB-lite"/>
    </source>
</evidence>
<protein>
    <submittedName>
        <fullName evidence="2">Uncharacterized protein</fullName>
    </submittedName>
</protein>
<dbReference type="Proteomes" id="UP000198693">
    <property type="component" value="Unassembled WGS sequence"/>
</dbReference>
<feature type="region of interest" description="Disordered" evidence="1">
    <location>
        <begin position="62"/>
        <end position="87"/>
    </location>
</feature>
<name>A0A1I7JM76_9GAMM</name>
<keyword evidence="3" id="KW-1185">Reference proteome</keyword>
<evidence type="ECO:0000313" key="3">
    <source>
        <dbReference type="Proteomes" id="UP000198693"/>
    </source>
</evidence>
<accession>A0A1I7JM76</accession>
<dbReference type="EMBL" id="FPBP01000011">
    <property type="protein sequence ID" value="SFU86284.1"/>
    <property type="molecule type" value="Genomic_DNA"/>
</dbReference>
<organism evidence="2 3">
    <name type="scientific">Halomonas korlensis</name>
    <dbReference type="NCBI Taxonomy" id="463301"/>
    <lineage>
        <taxon>Bacteria</taxon>
        <taxon>Pseudomonadati</taxon>
        <taxon>Pseudomonadota</taxon>
        <taxon>Gammaproteobacteria</taxon>
        <taxon>Oceanospirillales</taxon>
        <taxon>Halomonadaceae</taxon>
        <taxon>Halomonas</taxon>
    </lineage>
</organism>
<evidence type="ECO:0000313" key="2">
    <source>
        <dbReference type="EMBL" id="SFU86284.1"/>
    </source>
</evidence>
<sequence length="99" mass="10770">MSNPARTPPRLVNERDRSPSLRPVTLRDVLIDCGGPAQVAKQLGLAVTTVYDWSRKGRVPDSDLKHVQSGGTTYSDSISSLQRTGGLAPSAIRRMGRRL</sequence>
<dbReference type="AlphaFoldDB" id="A0A1I7JM76"/>
<reference evidence="3" key="1">
    <citation type="submission" date="2016-10" db="EMBL/GenBank/DDBJ databases">
        <authorList>
            <person name="Varghese N."/>
            <person name="Submissions S."/>
        </authorList>
    </citation>
    <scope>NUCLEOTIDE SEQUENCE [LARGE SCALE GENOMIC DNA]</scope>
    <source>
        <strain evidence="3">CGMCC 1.6981</strain>
    </source>
</reference>
<proteinExistence type="predicted"/>
<feature type="compositionally biased region" description="Polar residues" evidence="1">
    <location>
        <begin position="69"/>
        <end position="83"/>
    </location>
</feature>
<gene>
    <name evidence="2" type="ORF">SAMN04487955_11167</name>
</gene>